<keyword evidence="2" id="KW-1133">Transmembrane helix</keyword>
<feature type="transmembrane region" description="Helical" evidence="2">
    <location>
        <begin position="92"/>
        <end position="112"/>
    </location>
</feature>
<evidence type="ECO:0000313" key="4">
    <source>
        <dbReference type="Proteomes" id="UP000234206"/>
    </source>
</evidence>
<gene>
    <name evidence="3" type="ORF">CYJ76_08200</name>
</gene>
<evidence type="ECO:0000313" key="3">
    <source>
        <dbReference type="EMBL" id="PKZ41388.1"/>
    </source>
</evidence>
<dbReference type="Proteomes" id="UP000234206">
    <property type="component" value="Unassembled WGS sequence"/>
</dbReference>
<sequence>MRAPIRPRHTPAGAVGPWGRGAVGTACPTDPAAYSGPMIEPPEFQGDAPRQTPAQRRQKRVAGASIAGLVVFLLAFWVLGHTWPSPTSPEGWGSFLVCVGLGAMAFGAGLALRDPDEVRREDDDPERGIV</sequence>
<evidence type="ECO:0000256" key="2">
    <source>
        <dbReference type="SAM" id="Phobius"/>
    </source>
</evidence>
<proteinExistence type="predicted"/>
<dbReference type="EMBL" id="PKIZ01000014">
    <property type="protein sequence ID" value="PKZ41388.1"/>
    <property type="molecule type" value="Genomic_DNA"/>
</dbReference>
<evidence type="ECO:0000256" key="1">
    <source>
        <dbReference type="SAM" id="MobiDB-lite"/>
    </source>
</evidence>
<organism evidence="3 4">
    <name type="scientific">Kytococcus schroeteri</name>
    <dbReference type="NCBI Taxonomy" id="138300"/>
    <lineage>
        <taxon>Bacteria</taxon>
        <taxon>Bacillati</taxon>
        <taxon>Actinomycetota</taxon>
        <taxon>Actinomycetes</taxon>
        <taxon>Micrococcales</taxon>
        <taxon>Kytococcaceae</taxon>
        <taxon>Kytococcus</taxon>
    </lineage>
</organism>
<comment type="caution">
    <text evidence="3">The sequence shown here is derived from an EMBL/GenBank/DDBJ whole genome shotgun (WGS) entry which is preliminary data.</text>
</comment>
<dbReference type="AlphaFoldDB" id="A0A2I1P9T5"/>
<reference evidence="3 4" key="1">
    <citation type="submission" date="2017-12" db="EMBL/GenBank/DDBJ databases">
        <title>Phylogenetic diversity of female urinary microbiome.</title>
        <authorList>
            <person name="Thomas-White K."/>
            <person name="Wolfe A.J."/>
        </authorList>
    </citation>
    <scope>NUCLEOTIDE SEQUENCE [LARGE SCALE GENOMIC DNA]</scope>
    <source>
        <strain evidence="3 4">UMB1298</strain>
    </source>
</reference>
<feature type="region of interest" description="Disordered" evidence="1">
    <location>
        <begin position="1"/>
        <end position="59"/>
    </location>
</feature>
<name>A0A2I1P9T5_9MICO</name>
<keyword evidence="4" id="KW-1185">Reference proteome</keyword>
<keyword evidence="2" id="KW-0472">Membrane</keyword>
<protein>
    <submittedName>
        <fullName evidence="3">Uncharacterized protein</fullName>
    </submittedName>
</protein>
<accession>A0A2I1P9T5</accession>
<keyword evidence="2" id="KW-0812">Transmembrane</keyword>
<feature type="transmembrane region" description="Helical" evidence="2">
    <location>
        <begin position="61"/>
        <end position="80"/>
    </location>
</feature>